<reference evidence="2 3" key="1">
    <citation type="submission" date="2017-06" db="EMBL/GenBank/DDBJ databases">
        <title>A platform for efficient transgenesis in Macrostomum lignano, a flatworm model organism for stem cell research.</title>
        <authorList>
            <person name="Berezikov E."/>
        </authorList>
    </citation>
    <scope>NUCLEOTIDE SEQUENCE [LARGE SCALE GENOMIC DNA]</scope>
    <source>
        <strain evidence="2">DV1</strain>
        <tissue evidence="2">Whole organism</tissue>
    </source>
</reference>
<sequence length="323" mass="35932">MSNQSEASAEMAKNLACWSIVLDATHKVAEAVRQMETIKEGLQDLHVRCEQITELDSISFQLGKEKLKECKTKIDELSRTGVPLKEQHQFVEKCLTRMIKSGKITEADVSEIQTQLDNSIAISKQHLEEMKKFLVSMEKLREFFSSTIAEVEKESSESDKKATNWKRWGYGLATALSGVAAILGLSCSFIAAAAGGATALGVTAFGTAYVTKLSSSELTKKAGVLSEAAAALQTCHRALEALERQARLGPISLNEELIDSLQHVLQVYSMVHKRDQEIDQLRLENIQLAAERELIITKEREKDEEMKSLKMELARLRSRDDSS</sequence>
<evidence type="ECO:0000313" key="3">
    <source>
        <dbReference type="Proteomes" id="UP000215902"/>
    </source>
</evidence>
<keyword evidence="1" id="KW-1133">Transmembrane helix</keyword>
<organism evidence="2 3">
    <name type="scientific">Macrostomum lignano</name>
    <dbReference type="NCBI Taxonomy" id="282301"/>
    <lineage>
        <taxon>Eukaryota</taxon>
        <taxon>Metazoa</taxon>
        <taxon>Spiralia</taxon>
        <taxon>Lophotrochozoa</taxon>
        <taxon>Platyhelminthes</taxon>
        <taxon>Rhabditophora</taxon>
        <taxon>Macrostomorpha</taxon>
        <taxon>Macrostomida</taxon>
        <taxon>Macrostomidae</taxon>
        <taxon>Macrostomum</taxon>
    </lineage>
</organism>
<proteinExistence type="predicted"/>
<feature type="transmembrane region" description="Helical" evidence="1">
    <location>
        <begin position="168"/>
        <end position="185"/>
    </location>
</feature>
<dbReference type="AlphaFoldDB" id="A0A267G4M9"/>
<accession>A0A267G4M9</accession>
<keyword evidence="1" id="KW-0472">Membrane</keyword>
<keyword evidence="1" id="KW-0812">Transmembrane</keyword>
<protein>
    <submittedName>
        <fullName evidence="2">Uncharacterized protein</fullName>
    </submittedName>
</protein>
<gene>
    <name evidence="2" type="ORF">BOX15_Mlig021359g2</name>
</gene>
<evidence type="ECO:0000256" key="1">
    <source>
        <dbReference type="SAM" id="Phobius"/>
    </source>
</evidence>
<name>A0A267G4M9_9PLAT</name>
<evidence type="ECO:0000313" key="2">
    <source>
        <dbReference type="EMBL" id="PAA80968.1"/>
    </source>
</evidence>
<keyword evidence="3" id="KW-1185">Reference proteome</keyword>
<dbReference type="Proteomes" id="UP000215902">
    <property type="component" value="Unassembled WGS sequence"/>
</dbReference>
<comment type="caution">
    <text evidence="2">The sequence shown here is derived from an EMBL/GenBank/DDBJ whole genome shotgun (WGS) entry which is preliminary data.</text>
</comment>
<dbReference type="EMBL" id="NIVC01000555">
    <property type="protein sequence ID" value="PAA80968.1"/>
    <property type="molecule type" value="Genomic_DNA"/>
</dbReference>
<feature type="transmembrane region" description="Helical" evidence="1">
    <location>
        <begin position="191"/>
        <end position="211"/>
    </location>
</feature>